<organism evidence="2 3">
    <name type="scientific">Saprospira grandis (strain Lewin)</name>
    <dbReference type="NCBI Taxonomy" id="984262"/>
    <lineage>
        <taxon>Bacteria</taxon>
        <taxon>Pseudomonadati</taxon>
        <taxon>Bacteroidota</taxon>
        <taxon>Saprospiria</taxon>
        <taxon>Saprospirales</taxon>
        <taxon>Saprospiraceae</taxon>
        <taxon>Saprospira</taxon>
    </lineage>
</organism>
<protein>
    <submittedName>
        <fullName evidence="2">ABC transporter related protein</fullName>
    </submittedName>
</protein>
<dbReference type="OrthoDB" id="9789994at2"/>
<dbReference type="PANTHER" id="PTHR43514:SF4">
    <property type="entry name" value="ABC TRANSPORTER I FAMILY MEMBER 10"/>
    <property type="match status" value="1"/>
</dbReference>
<dbReference type="RefSeq" id="WP_014373186.1">
    <property type="nucleotide sequence ID" value="NC_016940.1"/>
</dbReference>
<evidence type="ECO:0000259" key="1">
    <source>
        <dbReference type="PROSITE" id="PS50893"/>
    </source>
</evidence>
<dbReference type="KEGG" id="sgn:SGRA_0195"/>
<dbReference type="Proteomes" id="UP000007519">
    <property type="component" value="Chromosome"/>
</dbReference>
<gene>
    <name evidence="2" type="ordered locus">SGRA_0195</name>
</gene>
<reference evidence="2 3" key="1">
    <citation type="journal article" date="2012" name="Stand. Genomic Sci.">
        <title>Complete genome sequencing and analysis of Saprospira grandis str. Lewin, a predatory marine bacterium.</title>
        <authorList>
            <person name="Saw J.H."/>
            <person name="Yuryev A."/>
            <person name="Kanbe M."/>
            <person name="Hou S."/>
            <person name="Young A.G."/>
            <person name="Aizawa S."/>
            <person name="Alam M."/>
        </authorList>
    </citation>
    <scope>NUCLEOTIDE SEQUENCE [LARGE SCALE GENOMIC DNA]</scope>
    <source>
        <strain evidence="2 3">Lewin</strain>
    </source>
</reference>
<dbReference type="PROSITE" id="PS50893">
    <property type="entry name" value="ABC_TRANSPORTER_2"/>
    <property type="match status" value="1"/>
</dbReference>
<dbReference type="Pfam" id="PF00005">
    <property type="entry name" value="ABC_tran"/>
    <property type="match status" value="1"/>
</dbReference>
<dbReference type="SUPFAM" id="SSF52540">
    <property type="entry name" value="P-loop containing nucleoside triphosphate hydrolases"/>
    <property type="match status" value="1"/>
</dbReference>
<dbReference type="GO" id="GO:0005524">
    <property type="term" value="F:ATP binding"/>
    <property type="evidence" value="ECO:0007669"/>
    <property type="project" value="InterPro"/>
</dbReference>
<feature type="domain" description="ABC transporter" evidence="1">
    <location>
        <begin position="9"/>
        <end position="229"/>
    </location>
</feature>
<dbReference type="HOGENOM" id="CLU_000604_1_22_10"/>
<proteinExistence type="predicted"/>
<dbReference type="InterPro" id="IPR027417">
    <property type="entry name" value="P-loop_NTPase"/>
</dbReference>
<dbReference type="eggNOG" id="COG1136">
    <property type="taxonomic scope" value="Bacteria"/>
</dbReference>
<evidence type="ECO:0000313" key="2">
    <source>
        <dbReference type="EMBL" id="AFC22936.1"/>
    </source>
</evidence>
<dbReference type="InterPro" id="IPR003439">
    <property type="entry name" value="ABC_transporter-like_ATP-bd"/>
</dbReference>
<sequence>MWNKKDYAIELRGLLLEQNQQLILGPLDWQIPLGSFNILYGPLSNAKSVLLAFLHGQLPATKGEGRILDFDLSHLDDLQRSAVRRRVALLSLKQPLLPQQKMQEQLDLLLLATDWSSKSQRQHRIDQLLHFFQLDALRFNPLGQLPPFQRLLYRLVRALLNHPQVLLLDEPTAELNEIDAQGFFKLLQAYASSQDCTVIYSTHRRPAKTKLAFELYYCEAGKIEKRLELPPNY</sequence>
<dbReference type="EMBL" id="CP002831">
    <property type="protein sequence ID" value="AFC22936.1"/>
    <property type="molecule type" value="Genomic_DNA"/>
</dbReference>
<accession>H6L564</accession>
<dbReference type="PANTHER" id="PTHR43514">
    <property type="entry name" value="ABC TRANSPORTER I FAMILY MEMBER 10"/>
    <property type="match status" value="1"/>
</dbReference>
<dbReference type="Gene3D" id="3.40.50.300">
    <property type="entry name" value="P-loop containing nucleotide triphosphate hydrolases"/>
    <property type="match status" value="1"/>
</dbReference>
<keyword evidence="3" id="KW-1185">Reference proteome</keyword>
<dbReference type="AlphaFoldDB" id="H6L564"/>
<evidence type="ECO:0000313" key="3">
    <source>
        <dbReference type="Proteomes" id="UP000007519"/>
    </source>
</evidence>
<dbReference type="STRING" id="984262.SGRA_0195"/>
<dbReference type="InterPro" id="IPR050334">
    <property type="entry name" value="Molybdenum_import_ModC"/>
</dbReference>
<dbReference type="GO" id="GO:0016887">
    <property type="term" value="F:ATP hydrolysis activity"/>
    <property type="evidence" value="ECO:0007669"/>
    <property type="project" value="InterPro"/>
</dbReference>
<name>H6L564_SAPGL</name>